<keyword evidence="2" id="KW-1185">Reference proteome</keyword>
<gene>
    <name evidence="1" type="primary">vapB2</name>
    <name evidence="1" type="ORF">GCM10009682_52420</name>
</gene>
<sequence length="60" mass="6768">MAAIDADASRQGLSCSEYLRRTLTEVARDTQVAVTVEDLTRFSTVFSDLADENVMRQAWR</sequence>
<reference evidence="2" key="1">
    <citation type="journal article" date="2019" name="Int. J. Syst. Evol. Microbiol.">
        <title>The Global Catalogue of Microorganisms (GCM) 10K type strain sequencing project: providing services to taxonomists for standard genome sequencing and annotation.</title>
        <authorList>
            <consortium name="The Broad Institute Genomics Platform"/>
            <consortium name="The Broad Institute Genome Sequencing Center for Infectious Disease"/>
            <person name="Wu L."/>
            <person name="Ma J."/>
        </authorList>
    </citation>
    <scope>NUCLEOTIDE SEQUENCE [LARGE SCALE GENOMIC DNA]</scope>
    <source>
        <strain evidence="2">JCM 13250</strain>
    </source>
</reference>
<dbReference type="EMBL" id="BAAALT010000228">
    <property type="protein sequence ID" value="GAA1826281.1"/>
    <property type="molecule type" value="Genomic_DNA"/>
</dbReference>
<protein>
    <submittedName>
        <fullName evidence="1">Type II toxin-antitoxin system antitoxin VapB2</fullName>
    </submittedName>
</protein>
<dbReference type="InterPro" id="IPR013321">
    <property type="entry name" value="Arc_rbn_hlx_hlx"/>
</dbReference>
<evidence type="ECO:0000313" key="1">
    <source>
        <dbReference type="EMBL" id="GAA1826281.1"/>
    </source>
</evidence>
<accession>A0ABP4YP98</accession>
<dbReference type="Gene3D" id="1.10.1220.10">
    <property type="entry name" value="Met repressor-like"/>
    <property type="match status" value="1"/>
</dbReference>
<name>A0ABP4YP98_9ACTN</name>
<evidence type="ECO:0000313" key="2">
    <source>
        <dbReference type="Proteomes" id="UP001500218"/>
    </source>
</evidence>
<comment type="caution">
    <text evidence="1">The sequence shown here is derived from an EMBL/GenBank/DDBJ whole genome shotgun (WGS) entry which is preliminary data.</text>
</comment>
<dbReference type="Proteomes" id="UP001500218">
    <property type="component" value="Unassembled WGS sequence"/>
</dbReference>
<organism evidence="1 2">
    <name type="scientific">Luedemannella flava</name>
    <dbReference type="NCBI Taxonomy" id="349316"/>
    <lineage>
        <taxon>Bacteria</taxon>
        <taxon>Bacillati</taxon>
        <taxon>Actinomycetota</taxon>
        <taxon>Actinomycetes</taxon>
        <taxon>Micromonosporales</taxon>
        <taxon>Micromonosporaceae</taxon>
        <taxon>Luedemannella</taxon>
    </lineage>
</organism>
<proteinExistence type="predicted"/>